<dbReference type="Proteomes" id="UP001187192">
    <property type="component" value="Unassembled WGS sequence"/>
</dbReference>
<keyword evidence="2" id="KW-1133">Transmembrane helix</keyword>
<reference evidence="3" key="1">
    <citation type="submission" date="2023-07" db="EMBL/GenBank/DDBJ databases">
        <title>draft genome sequence of fig (Ficus carica).</title>
        <authorList>
            <person name="Takahashi T."/>
            <person name="Nishimura K."/>
        </authorList>
    </citation>
    <scope>NUCLEOTIDE SEQUENCE</scope>
</reference>
<gene>
    <name evidence="3" type="ORF">TIFTF001_018392</name>
</gene>
<comment type="caution">
    <text evidence="3">The sequence shown here is derived from an EMBL/GenBank/DDBJ whole genome shotgun (WGS) entry which is preliminary data.</text>
</comment>
<evidence type="ECO:0000313" key="4">
    <source>
        <dbReference type="Proteomes" id="UP001187192"/>
    </source>
</evidence>
<evidence type="ECO:0000313" key="3">
    <source>
        <dbReference type="EMBL" id="GMN49220.1"/>
    </source>
</evidence>
<feature type="compositionally biased region" description="Polar residues" evidence="1">
    <location>
        <begin position="26"/>
        <end position="36"/>
    </location>
</feature>
<feature type="region of interest" description="Disordered" evidence="1">
    <location>
        <begin position="1"/>
        <end position="65"/>
    </location>
</feature>
<evidence type="ECO:0000256" key="2">
    <source>
        <dbReference type="SAM" id="Phobius"/>
    </source>
</evidence>
<dbReference type="EMBL" id="BTGU01000030">
    <property type="protein sequence ID" value="GMN49220.1"/>
    <property type="molecule type" value="Genomic_DNA"/>
</dbReference>
<feature type="compositionally biased region" description="Basic and acidic residues" evidence="1">
    <location>
        <begin position="37"/>
        <end position="49"/>
    </location>
</feature>
<organism evidence="3 4">
    <name type="scientific">Ficus carica</name>
    <name type="common">Common fig</name>
    <dbReference type="NCBI Taxonomy" id="3494"/>
    <lineage>
        <taxon>Eukaryota</taxon>
        <taxon>Viridiplantae</taxon>
        <taxon>Streptophyta</taxon>
        <taxon>Embryophyta</taxon>
        <taxon>Tracheophyta</taxon>
        <taxon>Spermatophyta</taxon>
        <taxon>Magnoliopsida</taxon>
        <taxon>eudicotyledons</taxon>
        <taxon>Gunneridae</taxon>
        <taxon>Pentapetalae</taxon>
        <taxon>rosids</taxon>
        <taxon>fabids</taxon>
        <taxon>Rosales</taxon>
        <taxon>Moraceae</taxon>
        <taxon>Ficeae</taxon>
        <taxon>Ficus</taxon>
    </lineage>
</organism>
<keyword evidence="2" id="KW-0472">Membrane</keyword>
<keyword evidence="2" id="KW-0812">Transmembrane</keyword>
<feature type="transmembrane region" description="Helical" evidence="2">
    <location>
        <begin position="105"/>
        <end position="129"/>
    </location>
</feature>
<keyword evidence="4" id="KW-1185">Reference proteome</keyword>
<accession>A0AA88ABA2</accession>
<protein>
    <submittedName>
        <fullName evidence="3">Uncharacterized protein</fullName>
    </submittedName>
</protein>
<evidence type="ECO:0000256" key="1">
    <source>
        <dbReference type="SAM" id="MobiDB-lite"/>
    </source>
</evidence>
<feature type="compositionally biased region" description="Polar residues" evidence="1">
    <location>
        <begin position="8"/>
        <end position="17"/>
    </location>
</feature>
<proteinExistence type="predicted"/>
<dbReference type="AlphaFoldDB" id="A0AA88ABA2"/>
<name>A0AA88ABA2_FICCA</name>
<sequence>MRWRRRVASSTAGTTRNAGEHDGEFSNENCGDTQPRSLERSAENGEDHRRKILTKNGVKSRGNRRHRCFGQAEAPTGMARLLDVATRREIPAVCPRRCQHGTSGLLALVSSTVAGYFVFSGEAGFGLGWF</sequence>